<name>C0ZYZ1_RHOE4</name>
<evidence type="ECO:0000313" key="3">
    <source>
        <dbReference type="Proteomes" id="UP000002204"/>
    </source>
</evidence>
<sequence length="678" mass="73437">MPECSQGTCCPEDVSTITASHVAELQSTDAGSAPPRWSELYKLIVDFSVPGRALTKGADSTDGAQSLKPGNPIALIAEAEELGGGDAAHAVVARIRPDLLTVDLDGCADVMQSGVLDAAERVGAPLVYLAASGSPNSVHMVFAPATAWARTHLRSQIDEIRTWAGYDTRAVDVLTPARYLRLPGSASLKLGGEFCRPIDADGTPLSAAAAAARARAALVSINPSTRRDVGDTTPPASEKRLQPTNVGIDAATAAGIVRTSSEDASPAVVTDIAPRAWRRRKRFTYADWRILMSHPPVGTRSDRATEAAWRLWQSGIRDWSISGWYYRNCVVFEKFTGRDSTAPGSSRAHWESIATRARAHRPPLSSAERGVIDRVRERLCSWTDRPAQAIAMLAILEHRFTDGHGLTDRPIAVRDLMSWLNVASIGTAKALLDGLVEQRALAVATPYAQTAPREASRYSLVDPEVVLSQSYPEHDVTILCAPTPPPAPSPSPLTPTVGEPLSPLWGLLGADCWRVYSHLLASSTPLASAVLASEVDLPVGTRRYGCLRLLDALVDAQLVERTDRGRRTKWVALAGDAVRRAEEATGALVRLKALRTRINAERAAWHAETRTEHRRAQRVLRRLLDGLRERSPKRQLELEFEVGEEFSAASVATARPTVRTKRGRHMRPPGRPSGRGSP</sequence>
<dbReference type="eggNOG" id="ENOG5031ZP4">
    <property type="taxonomic scope" value="Bacteria"/>
</dbReference>
<gene>
    <name evidence="2" type="ordered locus">RER_28680</name>
</gene>
<evidence type="ECO:0000313" key="2">
    <source>
        <dbReference type="EMBL" id="BAH33576.1"/>
    </source>
</evidence>
<evidence type="ECO:0000256" key="1">
    <source>
        <dbReference type="SAM" id="MobiDB-lite"/>
    </source>
</evidence>
<dbReference type="AlphaFoldDB" id="C0ZYZ1"/>
<proteinExistence type="predicted"/>
<dbReference type="HOGENOM" id="CLU_388187_0_0_11"/>
<organism evidence="2 3">
    <name type="scientific">Rhodococcus erythropolis (strain PR4 / NBRC 100887)</name>
    <dbReference type="NCBI Taxonomy" id="234621"/>
    <lineage>
        <taxon>Bacteria</taxon>
        <taxon>Bacillati</taxon>
        <taxon>Actinomycetota</taxon>
        <taxon>Actinomycetes</taxon>
        <taxon>Mycobacteriales</taxon>
        <taxon>Nocardiaceae</taxon>
        <taxon>Rhodococcus</taxon>
        <taxon>Rhodococcus erythropolis group</taxon>
    </lineage>
</organism>
<dbReference type="KEGG" id="rer:RER_28680"/>
<protein>
    <submittedName>
        <fullName evidence="2">Uncharacterized protein</fullName>
    </submittedName>
</protein>
<reference evidence="3" key="1">
    <citation type="submission" date="2005-03" db="EMBL/GenBank/DDBJ databases">
        <title>Comparison of the complete genome sequences of Rhodococcus erythropolis PR4 and Rhodococcus opacus B4.</title>
        <authorList>
            <person name="Takarada H."/>
            <person name="Sekine M."/>
            <person name="Hosoyama A."/>
            <person name="Yamada R."/>
            <person name="Fujisawa T."/>
            <person name="Omata S."/>
            <person name="Shimizu A."/>
            <person name="Tsukatani N."/>
            <person name="Tanikawa S."/>
            <person name="Fujita N."/>
            <person name="Harayama S."/>
        </authorList>
    </citation>
    <scope>NUCLEOTIDE SEQUENCE [LARGE SCALE GENOMIC DNA]</scope>
    <source>
        <strain evidence="3">PR4 / NBRC 100887</strain>
    </source>
</reference>
<reference evidence="2 3" key="2">
    <citation type="journal article" date="2006" name="Environ. Microbiol.">
        <title>Sequence analysis of three plasmids harboured in Rhodococcus erythropolis strain PR4.</title>
        <authorList>
            <person name="Sekine M."/>
            <person name="Tanikawa S."/>
            <person name="Omata S."/>
            <person name="Saito M."/>
            <person name="Fujisawa T."/>
            <person name="Tsukatani N."/>
            <person name="Tajima T."/>
            <person name="Sekigawa T."/>
            <person name="Kosugi H."/>
            <person name="Matsuo Y."/>
            <person name="Nishiko R."/>
            <person name="Imamura K."/>
            <person name="Ito M."/>
            <person name="Narita H."/>
            <person name="Tago S."/>
            <person name="Fujita N."/>
            <person name="Harayama S."/>
        </authorList>
    </citation>
    <scope>NUCLEOTIDE SEQUENCE [LARGE SCALE GENOMIC DNA]</scope>
    <source>
        <strain evidence="3">PR4 / NBRC 100887</strain>
    </source>
</reference>
<accession>C0ZYZ1</accession>
<feature type="compositionally biased region" description="Basic residues" evidence="1">
    <location>
        <begin position="658"/>
        <end position="668"/>
    </location>
</feature>
<dbReference type="Proteomes" id="UP000002204">
    <property type="component" value="Chromosome"/>
</dbReference>
<feature type="region of interest" description="Disordered" evidence="1">
    <location>
        <begin position="650"/>
        <end position="678"/>
    </location>
</feature>
<dbReference type="EMBL" id="AP008957">
    <property type="protein sequence ID" value="BAH33576.1"/>
    <property type="molecule type" value="Genomic_DNA"/>
</dbReference>